<feature type="transmembrane region" description="Helical" evidence="1">
    <location>
        <begin position="121"/>
        <end position="143"/>
    </location>
</feature>
<evidence type="ECO:0000313" key="3">
    <source>
        <dbReference type="Proteomes" id="UP000319213"/>
    </source>
</evidence>
<gene>
    <name evidence="2" type="ORF">FHX40_0049</name>
</gene>
<dbReference type="EMBL" id="VFPQ01000001">
    <property type="protein sequence ID" value="TQM73410.1"/>
    <property type="molecule type" value="Genomic_DNA"/>
</dbReference>
<keyword evidence="3" id="KW-1185">Reference proteome</keyword>
<keyword evidence="1" id="KW-1133">Transmembrane helix</keyword>
<dbReference type="Proteomes" id="UP000319213">
    <property type="component" value="Unassembled WGS sequence"/>
</dbReference>
<sequence length="282" mass="30036">MVRLARLLALLVPPAEVLVVVLLLTGVELPMPVIVAAESAVATVIVVEVTTAYRLFREERRAGAGRRAAAAAVWRRLVPEPARRALAFEMKGTASVALWLLRRRDGVPPGATALPYAGEQWPMLLILIGAMAVEGVVVEVLLAAFDVATAIRVVVIVLHVYTIWLLLAAGASCAVRPHVVTGDTLRIRYGVFLDVSVPRALITSVRLARRHDEPRVVAVADGGLAVAVSSRTNVELELAEPITVARPLGARAEVTSIRFFTADPALAVTALSAGKAPSDTYE</sequence>
<comment type="caution">
    <text evidence="2">The sequence shown here is derived from an EMBL/GenBank/DDBJ whole genome shotgun (WGS) entry which is preliminary data.</text>
</comment>
<feature type="transmembrane region" description="Helical" evidence="1">
    <location>
        <begin position="150"/>
        <end position="171"/>
    </location>
</feature>
<dbReference type="OrthoDB" id="4337641at2"/>
<reference evidence="2 3" key="1">
    <citation type="submission" date="2019-06" db="EMBL/GenBank/DDBJ databases">
        <title>Sequencing the genomes of 1000 actinobacteria strains.</title>
        <authorList>
            <person name="Klenk H.-P."/>
        </authorList>
    </citation>
    <scope>NUCLEOTIDE SEQUENCE [LARGE SCALE GENOMIC DNA]</scope>
    <source>
        <strain evidence="2 3">DSM 43186</strain>
    </source>
</reference>
<protein>
    <submittedName>
        <fullName evidence="2">Uncharacterized protein</fullName>
    </submittedName>
</protein>
<keyword evidence="1" id="KW-0812">Transmembrane</keyword>
<name>A0A543IS57_9ACTN</name>
<keyword evidence="1" id="KW-0472">Membrane</keyword>
<accession>A0A543IS57</accession>
<organism evidence="2 3">
    <name type="scientific">Thermopolyspora flexuosa</name>
    <dbReference type="NCBI Taxonomy" id="103836"/>
    <lineage>
        <taxon>Bacteria</taxon>
        <taxon>Bacillati</taxon>
        <taxon>Actinomycetota</taxon>
        <taxon>Actinomycetes</taxon>
        <taxon>Streptosporangiales</taxon>
        <taxon>Streptosporangiaceae</taxon>
        <taxon>Thermopolyspora</taxon>
    </lineage>
</organism>
<dbReference type="RefSeq" id="WP_142257719.1">
    <property type="nucleotide sequence ID" value="NZ_BMPV01000004.1"/>
</dbReference>
<evidence type="ECO:0000313" key="2">
    <source>
        <dbReference type="EMBL" id="TQM73410.1"/>
    </source>
</evidence>
<evidence type="ECO:0000256" key="1">
    <source>
        <dbReference type="SAM" id="Phobius"/>
    </source>
</evidence>
<feature type="transmembrane region" description="Helical" evidence="1">
    <location>
        <begin position="7"/>
        <end position="27"/>
    </location>
</feature>
<feature type="transmembrane region" description="Helical" evidence="1">
    <location>
        <begin position="33"/>
        <end position="56"/>
    </location>
</feature>
<dbReference type="AlphaFoldDB" id="A0A543IS57"/>
<proteinExistence type="predicted"/>